<dbReference type="Gene3D" id="3.40.50.720">
    <property type="entry name" value="NAD(P)-binding Rossmann-like Domain"/>
    <property type="match status" value="1"/>
</dbReference>
<protein>
    <submittedName>
        <fullName evidence="4">NADP-binding protein</fullName>
    </submittedName>
</protein>
<dbReference type="RefSeq" id="XP_040630662.1">
    <property type="nucleotide sequence ID" value="XM_040776830.1"/>
</dbReference>
<organism evidence="4 5">
    <name type="scientific">Dacryopinax primogenitus (strain DJM 731)</name>
    <name type="common">Brown rot fungus</name>
    <dbReference type="NCBI Taxonomy" id="1858805"/>
    <lineage>
        <taxon>Eukaryota</taxon>
        <taxon>Fungi</taxon>
        <taxon>Dikarya</taxon>
        <taxon>Basidiomycota</taxon>
        <taxon>Agaricomycotina</taxon>
        <taxon>Dacrymycetes</taxon>
        <taxon>Dacrymycetales</taxon>
        <taxon>Dacrymycetaceae</taxon>
        <taxon>Dacryopinax</taxon>
    </lineage>
</organism>
<dbReference type="Pfam" id="PF01370">
    <property type="entry name" value="Epimerase"/>
    <property type="match status" value="1"/>
</dbReference>
<keyword evidence="5" id="KW-1185">Reference proteome</keyword>
<dbReference type="InterPro" id="IPR001509">
    <property type="entry name" value="Epimerase_deHydtase"/>
</dbReference>
<proteinExistence type="inferred from homology"/>
<dbReference type="OMA" id="FHYDVKD"/>
<feature type="domain" description="NAD-dependent epimerase/dehydratase" evidence="3">
    <location>
        <begin position="9"/>
        <end position="255"/>
    </location>
</feature>
<dbReference type="PANTHER" id="PTHR10366">
    <property type="entry name" value="NAD DEPENDENT EPIMERASE/DEHYDRATASE"/>
    <property type="match status" value="1"/>
</dbReference>
<dbReference type="InterPro" id="IPR036291">
    <property type="entry name" value="NAD(P)-bd_dom_sf"/>
</dbReference>
<evidence type="ECO:0000256" key="1">
    <source>
        <dbReference type="ARBA" id="ARBA00023002"/>
    </source>
</evidence>
<dbReference type="STRING" id="1858805.M5GF24"/>
<dbReference type="InterPro" id="IPR050425">
    <property type="entry name" value="NAD(P)_dehydrat-like"/>
</dbReference>
<accession>M5GF24</accession>
<keyword evidence="1" id="KW-0560">Oxidoreductase</keyword>
<gene>
    <name evidence="4" type="ORF">DACRYDRAFT_87933</name>
</gene>
<evidence type="ECO:0000313" key="4">
    <source>
        <dbReference type="EMBL" id="EJU03768.1"/>
    </source>
</evidence>
<dbReference type="HOGENOM" id="CLU_007383_9_2_1"/>
<dbReference type="GO" id="GO:0016616">
    <property type="term" value="F:oxidoreductase activity, acting on the CH-OH group of donors, NAD or NADP as acceptor"/>
    <property type="evidence" value="ECO:0007669"/>
    <property type="project" value="TreeGrafter"/>
</dbReference>
<evidence type="ECO:0000313" key="5">
    <source>
        <dbReference type="Proteomes" id="UP000030653"/>
    </source>
</evidence>
<sequence length="338" mass="38038">MSSTSSNVVFVTGGNGFVGSATVLELIKRGYKVKGSIRSQAKADAFNKMYPTESKSIERVVVPDLMDEQRMTSALSGVDYVIHMASPFHMNFTNNVEEMLKPARELTLYSRIKRVVLTSSFVAVWDLMKGNGLWPEHTYTAEDWNPATWEQAAGAAHPLFVYSASKSLAEKAAFDFVEKEKPGFSITTFCPPFIWGPPGQPDLTLGNLNTSTWVLWWTLSGQAKEIDETGLPVFVDVRDLAYLQVAALTNDKAKNQRYLAISDEWYMEQLVNIVKEEFPHQAYRLPPTVRTRGPDHFGYDVAKTERVFDIELIPLRKTVVETMKFLFDKESVEKAGEA</sequence>
<dbReference type="Proteomes" id="UP000030653">
    <property type="component" value="Unassembled WGS sequence"/>
</dbReference>
<reference evidence="4 5" key="1">
    <citation type="journal article" date="2012" name="Science">
        <title>The Paleozoic origin of enzymatic lignin decomposition reconstructed from 31 fungal genomes.</title>
        <authorList>
            <person name="Floudas D."/>
            <person name="Binder M."/>
            <person name="Riley R."/>
            <person name="Barry K."/>
            <person name="Blanchette R.A."/>
            <person name="Henrissat B."/>
            <person name="Martinez A.T."/>
            <person name="Otillar R."/>
            <person name="Spatafora J.W."/>
            <person name="Yadav J.S."/>
            <person name="Aerts A."/>
            <person name="Benoit I."/>
            <person name="Boyd A."/>
            <person name="Carlson A."/>
            <person name="Copeland A."/>
            <person name="Coutinho P.M."/>
            <person name="de Vries R.P."/>
            <person name="Ferreira P."/>
            <person name="Findley K."/>
            <person name="Foster B."/>
            <person name="Gaskell J."/>
            <person name="Glotzer D."/>
            <person name="Gorecki P."/>
            <person name="Heitman J."/>
            <person name="Hesse C."/>
            <person name="Hori C."/>
            <person name="Igarashi K."/>
            <person name="Jurgens J.A."/>
            <person name="Kallen N."/>
            <person name="Kersten P."/>
            <person name="Kohler A."/>
            <person name="Kuees U."/>
            <person name="Kumar T.K.A."/>
            <person name="Kuo A."/>
            <person name="LaButti K."/>
            <person name="Larrondo L.F."/>
            <person name="Lindquist E."/>
            <person name="Ling A."/>
            <person name="Lombard V."/>
            <person name="Lucas S."/>
            <person name="Lundell T."/>
            <person name="Martin R."/>
            <person name="McLaughlin D.J."/>
            <person name="Morgenstern I."/>
            <person name="Morin E."/>
            <person name="Murat C."/>
            <person name="Nagy L.G."/>
            <person name="Nolan M."/>
            <person name="Ohm R.A."/>
            <person name="Patyshakuliyeva A."/>
            <person name="Rokas A."/>
            <person name="Ruiz-Duenas F.J."/>
            <person name="Sabat G."/>
            <person name="Salamov A."/>
            <person name="Samejima M."/>
            <person name="Schmutz J."/>
            <person name="Slot J.C."/>
            <person name="St John F."/>
            <person name="Stenlid J."/>
            <person name="Sun H."/>
            <person name="Sun S."/>
            <person name="Syed K."/>
            <person name="Tsang A."/>
            <person name="Wiebenga A."/>
            <person name="Young D."/>
            <person name="Pisabarro A."/>
            <person name="Eastwood D.C."/>
            <person name="Martin F."/>
            <person name="Cullen D."/>
            <person name="Grigoriev I.V."/>
            <person name="Hibbett D.S."/>
        </authorList>
    </citation>
    <scope>NUCLEOTIDE SEQUENCE [LARGE SCALE GENOMIC DNA]</scope>
    <source>
        <strain evidence="4 5">DJM-731 SS1</strain>
    </source>
</reference>
<dbReference type="AlphaFoldDB" id="M5GF24"/>
<evidence type="ECO:0000259" key="3">
    <source>
        <dbReference type="Pfam" id="PF01370"/>
    </source>
</evidence>
<dbReference type="SUPFAM" id="SSF51735">
    <property type="entry name" value="NAD(P)-binding Rossmann-fold domains"/>
    <property type="match status" value="1"/>
</dbReference>
<dbReference type="PANTHER" id="PTHR10366:SF564">
    <property type="entry name" value="STEROL-4-ALPHA-CARBOXYLATE 3-DEHYDROGENASE, DECARBOXYLATING"/>
    <property type="match status" value="1"/>
</dbReference>
<dbReference type="GeneID" id="63691892"/>
<name>M5GF24_DACPD</name>
<dbReference type="OrthoDB" id="2735536at2759"/>
<evidence type="ECO:0000256" key="2">
    <source>
        <dbReference type="ARBA" id="ARBA00023445"/>
    </source>
</evidence>
<dbReference type="EMBL" id="JH795859">
    <property type="protein sequence ID" value="EJU03768.1"/>
    <property type="molecule type" value="Genomic_DNA"/>
</dbReference>
<comment type="similarity">
    <text evidence="2">Belongs to the NAD(P)-dependent epimerase/dehydratase family. Dihydroflavonol-4-reductase subfamily.</text>
</comment>